<protein>
    <submittedName>
        <fullName evidence="3">Amidase</fullName>
    </submittedName>
</protein>
<comment type="similarity">
    <text evidence="1">Belongs to the amidase family.</text>
</comment>
<keyword evidence="4" id="KW-1185">Reference proteome</keyword>
<dbReference type="InterPro" id="IPR036928">
    <property type="entry name" value="AS_sf"/>
</dbReference>
<dbReference type="PANTHER" id="PTHR11895">
    <property type="entry name" value="TRANSAMIDASE"/>
    <property type="match status" value="1"/>
</dbReference>
<evidence type="ECO:0000259" key="2">
    <source>
        <dbReference type="Pfam" id="PF01425"/>
    </source>
</evidence>
<dbReference type="SUPFAM" id="SSF75304">
    <property type="entry name" value="Amidase signature (AS) enzymes"/>
    <property type="match status" value="1"/>
</dbReference>
<dbReference type="RefSeq" id="WP_188707286.1">
    <property type="nucleotide sequence ID" value="NZ_BMIG01000003.1"/>
</dbReference>
<dbReference type="Gene3D" id="3.90.1300.10">
    <property type="entry name" value="Amidase signature (AS) domain"/>
    <property type="match status" value="1"/>
</dbReference>
<dbReference type="PROSITE" id="PS00571">
    <property type="entry name" value="AMIDASES"/>
    <property type="match status" value="1"/>
</dbReference>
<accession>A0A916SAF9</accession>
<proteinExistence type="inferred from homology"/>
<comment type="caution">
    <text evidence="3">The sequence shown here is derived from an EMBL/GenBank/DDBJ whole genome shotgun (WGS) entry which is preliminary data.</text>
</comment>
<gene>
    <name evidence="3" type="ORF">GCM10011496_10340</name>
</gene>
<reference evidence="3" key="2">
    <citation type="submission" date="2020-09" db="EMBL/GenBank/DDBJ databases">
        <authorList>
            <person name="Sun Q."/>
            <person name="Zhou Y."/>
        </authorList>
    </citation>
    <scope>NUCLEOTIDE SEQUENCE</scope>
    <source>
        <strain evidence="3">CGMCC 1.15322</strain>
    </source>
</reference>
<feature type="domain" description="Amidase" evidence="2">
    <location>
        <begin position="32"/>
        <end position="457"/>
    </location>
</feature>
<dbReference type="NCBIfam" id="NF004815">
    <property type="entry name" value="PRK06169.1"/>
    <property type="match status" value="1"/>
</dbReference>
<reference evidence="3" key="1">
    <citation type="journal article" date="2014" name="Int. J. Syst. Evol. Microbiol.">
        <title>Complete genome sequence of Corynebacterium casei LMG S-19264T (=DSM 44701T), isolated from a smear-ripened cheese.</title>
        <authorList>
            <consortium name="US DOE Joint Genome Institute (JGI-PGF)"/>
            <person name="Walter F."/>
            <person name="Albersmeier A."/>
            <person name="Kalinowski J."/>
            <person name="Ruckert C."/>
        </authorList>
    </citation>
    <scope>NUCLEOTIDE SEQUENCE</scope>
    <source>
        <strain evidence="3">CGMCC 1.15322</strain>
    </source>
</reference>
<dbReference type="InterPro" id="IPR023631">
    <property type="entry name" value="Amidase_dom"/>
</dbReference>
<evidence type="ECO:0000256" key="1">
    <source>
        <dbReference type="ARBA" id="ARBA00009199"/>
    </source>
</evidence>
<evidence type="ECO:0000313" key="4">
    <source>
        <dbReference type="Proteomes" id="UP000620596"/>
    </source>
</evidence>
<dbReference type="PANTHER" id="PTHR11895:SF7">
    <property type="entry name" value="GLUTAMYL-TRNA(GLN) AMIDOTRANSFERASE SUBUNIT A, MITOCHONDRIAL"/>
    <property type="match status" value="1"/>
</dbReference>
<evidence type="ECO:0000313" key="3">
    <source>
        <dbReference type="EMBL" id="GGA91370.1"/>
    </source>
</evidence>
<organism evidence="3 4">
    <name type="scientific">Polaromonas eurypsychrophila</name>
    <dbReference type="NCBI Taxonomy" id="1614635"/>
    <lineage>
        <taxon>Bacteria</taxon>
        <taxon>Pseudomonadati</taxon>
        <taxon>Pseudomonadota</taxon>
        <taxon>Betaproteobacteria</taxon>
        <taxon>Burkholderiales</taxon>
        <taxon>Comamonadaceae</taxon>
        <taxon>Polaromonas</taxon>
    </lineage>
</organism>
<dbReference type="InterPro" id="IPR020556">
    <property type="entry name" value="Amidase_CS"/>
</dbReference>
<dbReference type="AlphaFoldDB" id="A0A916SAF9"/>
<dbReference type="GO" id="GO:0003824">
    <property type="term" value="F:catalytic activity"/>
    <property type="evidence" value="ECO:0007669"/>
    <property type="project" value="InterPro"/>
</dbReference>
<dbReference type="EMBL" id="BMIG01000003">
    <property type="protein sequence ID" value="GGA91370.1"/>
    <property type="molecule type" value="Genomic_DNA"/>
</dbReference>
<dbReference type="InterPro" id="IPR000120">
    <property type="entry name" value="Amidase"/>
</dbReference>
<name>A0A916SAF9_9BURK</name>
<dbReference type="Pfam" id="PF01425">
    <property type="entry name" value="Amidase"/>
    <property type="match status" value="1"/>
</dbReference>
<dbReference type="Proteomes" id="UP000620596">
    <property type="component" value="Unassembled WGS sequence"/>
</dbReference>
<sequence>MTLSGPRTDLADCTATELLQLYQTGQASPLDAARAVLARIDAQNPQLNAFCLVAHESALQAARDSEKRWQQLRQGGAPCGDLDGVPVSIKDIILTRGMPTLRGSRTVDADQPWDVDAPATARLREAGAVIVGKTNTPEFGCKGETNSPRTGITRNPWDLSKTPGGSSGGAAAAVASGMGPLALGTDGAGSVRIPAAFCGNVGLKPSFGRVPAYPLSPFGSVAHLGPHSRSVSDAALMMNVLKKPDARDWTSLPSDGSDYLNGLEDGIRGLRIAWSPTLGYAKNVYPEVARSVAQAVAQLSELGAHVEQIDPGFEDPLEISTGLWFAGAWTVWNTLSPAQQALTDPDFRDQALLGEKLSLLDIQRLHLQRGALGSLMRQFMQRFDLLVTPSVAVPAFRARPAGHTPMDPVAMLGWTPFSYPFNLTQQPASTVPCGLTSDGLPIGLQFVGPMFGDALVLRASRAYEAARTGTVDFTRPVTPR</sequence>